<name>A0A3E5B5V1_9BACE</name>
<evidence type="ECO:0000256" key="1">
    <source>
        <dbReference type="ARBA" id="ARBA00004571"/>
    </source>
</evidence>
<feature type="domain" description="Secretin/TonB short N-terminal" evidence="9">
    <location>
        <begin position="51"/>
        <end position="103"/>
    </location>
</feature>
<keyword evidence="4 7" id="KW-0812">Transmembrane</keyword>
<evidence type="ECO:0000259" key="9">
    <source>
        <dbReference type="SMART" id="SM00965"/>
    </source>
</evidence>
<dbReference type="Proteomes" id="UP000260983">
    <property type="component" value="Unassembled WGS sequence"/>
</dbReference>
<evidence type="ECO:0000313" key="11">
    <source>
        <dbReference type="Proteomes" id="UP000260983"/>
    </source>
</evidence>
<keyword evidence="6 7" id="KW-0998">Cell outer membrane</keyword>
<evidence type="ECO:0000256" key="7">
    <source>
        <dbReference type="PROSITE-ProRule" id="PRU01360"/>
    </source>
</evidence>
<protein>
    <submittedName>
        <fullName evidence="10">SusC/RagA family TonB-linked outer membrane protein</fullName>
    </submittedName>
</protein>
<keyword evidence="2 7" id="KW-0813">Transport</keyword>
<evidence type="ECO:0000313" key="10">
    <source>
        <dbReference type="EMBL" id="RGN32936.1"/>
    </source>
</evidence>
<evidence type="ECO:0000256" key="5">
    <source>
        <dbReference type="ARBA" id="ARBA00023136"/>
    </source>
</evidence>
<keyword evidence="8" id="KW-0732">Signal</keyword>
<dbReference type="InterPro" id="IPR039426">
    <property type="entry name" value="TonB-dep_rcpt-like"/>
</dbReference>
<dbReference type="SUPFAM" id="SSF49464">
    <property type="entry name" value="Carboxypeptidase regulatory domain-like"/>
    <property type="match status" value="1"/>
</dbReference>
<dbReference type="SUPFAM" id="SSF56935">
    <property type="entry name" value="Porins"/>
    <property type="match status" value="1"/>
</dbReference>
<dbReference type="Gene3D" id="2.40.170.20">
    <property type="entry name" value="TonB-dependent receptor, beta-barrel domain"/>
    <property type="match status" value="1"/>
</dbReference>
<keyword evidence="5 7" id="KW-0472">Membrane</keyword>
<keyword evidence="3 7" id="KW-1134">Transmembrane beta strand</keyword>
<evidence type="ECO:0000256" key="4">
    <source>
        <dbReference type="ARBA" id="ARBA00022692"/>
    </source>
</evidence>
<dbReference type="Pfam" id="PF07715">
    <property type="entry name" value="Plug"/>
    <property type="match status" value="1"/>
</dbReference>
<organism evidence="10 11">
    <name type="scientific">Bacteroides oleiciplenus</name>
    <dbReference type="NCBI Taxonomy" id="626931"/>
    <lineage>
        <taxon>Bacteria</taxon>
        <taxon>Pseudomonadati</taxon>
        <taxon>Bacteroidota</taxon>
        <taxon>Bacteroidia</taxon>
        <taxon>Bacteroidales</taxon>
        <taxon>Bacteroidaceae</taxon>
        <taxon>Bacteroides</taxon>
    </lineage>
</organism>
<feature type="chain" id="PRO_5017564845" evidence="8">
    <location>
        <begin position="27"/>
        <end position="1103"/>
    </location>
</feature>
<comment type="caution">
    <text evidence="10">The sequence shown here is derived from an EMBL/GenBank/DDBJ whole genome shotgun (WGS) entry which is preliminary data.</text>
</comment>
<gene>
    <name evidence="10" type="ORF">DXB65_17030</name>
</gene>
<comment type="subcellular location">
    <subcellularLocation>
        <location evidence="1 7">Cell outer membrane</location>
        <topology evidence="1 7">Multi-pass membrane protein</topology>
    </subcellularLocation>
</comment>
<dbReference type="Pfam" id="PF07660">
    <property type="entry name" value="STN"/>
    <property type="match status" value="1"/>
</dbReference>
<evidence type="ECO:0000256" key="8">
    <source>
        <dbReference type="SAM" id="SignalP"/>
    </source>
</evidence>
<dbReference type="Pfam" id="PF13715">
    <property type="entry name" value="CarbopepD_reg_2"/>
    <property type="match status" value="1"/>
</dbReference>
<dbReference type="FunFam" id="2.60.40.1120:FF:000003">
    <property type="entry name" value="Outer membrane protein Omp121"/>
    <property type="match status" value="1"/>
</dbReference>
<dbReference type="InterPro" id="IPR037066">
    <property type="entry name" value="Plug_dom_sf"/>
</dbReference>
<dbReference type="NCBIfam" id="TIGR04057">
    <property type="entry name" value="SusC_RagA_signa"/>
    <property type="match status" value="1"/>
</dbReference>
<dbReference type="Gene3D" id="3.55.50.30">
    <property type="match status" value="1"/>
</dbReference>
<dbReference type="EMBL" id="QSUL01000012">
    <property type="protein sequence ID" value="RGN32936.1"/>
    <property type="molecule type" value="Genomic_DNA"/>
</dbReference>
<dbReference type="SMART" id="SM00965">
    <property type="entry name" value="STN"/>
    <property type="match status" value="1"/>
</dbReference>
<dbReference type="InterPro" id="IPR023996">
    <property type="entry name" value="TonB-dep_OMP_SusC/RagA"/>
</dbReference>
<dbReference type="AlphaFoldDB" id="A0A3E5B5V1"/>
<evidence type="ECO:0000256" key="3">
    <source>
        <dbReference type="ARBA" id="ARBA00022452"/>
    </source>
</evidence>
<accession>A0A3E5B5V1</accession>
<dbReference type="Gene3D" id="2.170.130.10">
    <property type="entry name" value="TonB-dependent receptor, plug domain"/>
    <property type="match status" value="1"/>
</dbReference>
<comment type="similarity">
    <text evidence="7">Belongs to the TonB-dependent receptor family.</text>
</comment>
<proteinExistence type="inferred from homology"/>
<evidence type="ECO:0000256" key="2">
    <source>
        <dbReference type="ARBA" id="ARBA00022448"/>
    </source>
</evidence>
<feature type="signal peptide" evidence="8">
    <location>
        <begin position="1"/>
        <end position="26"/>
    </location>
</feature>
<evidence type="ECO:0000256" key="6">
    <source>
        <dbReference type="ARBA" id="ARBA00023237"/>
    </source>
</evidence>
<dbReference type="InterPro" id="IPR036942">
    <property type="entry name" value="Beta-barrel_TonB_sf"/>
</dbReference>
<dbReference type="NCBIfam" id="TIGR04056">
    <property type="entry name" value="OMP_RagA_SusC"/>
    <property type="match status" value="1"/>
</dbReference>
<dbReference type="InterPro" id="IPR012910">
    <property type="entry name" value="Plug_dom"/>
</dbReference>
<reference evidence="10 11" key="1">
    <citation type="submission" date="2018-08" db="EMBL/GenBank/DDBJ databases">
        <title>A genome reference for cultivated species of the human gut microbiota.</title>
        <authorList>
            <person name="Zou Y."/>
            <person name="Xue W."/>
            <person name="Luo G."/>
        </authorList>
    </citation>
    <scope>NUCLEOTIDE SEQUENCE [LARGE SCALE GENOMIC DNA]</scope>
    <source>
        <strain evidence="10 11">OM05-15BH</strain>
    </source>
</reference>
<dbReference type="InterPro" id="IPR011662">
    <property type="entry name" value="Secretin/TonB_short_N"/>
</dbReference>
<dbReference type="InterPro" id="IPR023997">
    <property type="entry name" value="TonB-dep_OMP_SusC/RagA_CS"/>
</dbReference>
<dbReference type="PROSITE" id="PS52016">
    <property type="entry name" value="TONB_DEPENDENT_REC_3"/>
    <property type="match status" value="1"/>
</dbReference>
<dbReference type="RefSeq" id="WP_117724970.1">
    <property type="nucleotide sequence ID" value="NZ_QSUL01000012.1"/>
</dbReference>
<dbReference type="GO" id="GO:0009279">
    <property type="term" value="C:cell outer membrane"/>
    <property type="evidence" value="ECO:0007669"/>
    <property type="project" value="UniProtKB-SubCell"/>
</dbReference>
<dbReference type="Gene3D" id="2.60.40.1120">
    <property type="entry name" value="Carboxypeptidase-like, regulatory domain"/>
    <property type="match status" value="1"/>
</dbReference>
<sequence length="1103" mass="123678">MRNKSKTKKMLLIGALLLSFSMSAWAQKVSLNFKNTKVETVLSSIKKQTQMDLVFSDQVLDVNRKVSIRVKDVELSVALDKMLAGTNVSYEIKNGRIYFVEKSVQQSSQKKKVTGKVTDNAGEPIIGANVMEEGTVSNGTITDVDGNFELNVAANSILKVTYIGYRTQQVSVKGLTSLAISLTDDTEMLDEVVVVGYGSMRKRDLTGAVGLVSGDALQERHTTTLATALQGAVAGVQVSRSGGAPESNPTIRIRGVTTMSNNDPLVIVDGVVGNLEDVNTEDVENITVLKDAASASIYGSRAAAGVILITTKRAKSNDLKMSYNFEFGLDYIPAHPRTVGPERIMEFANETRYNDNPTAGRFQTYAEDLINNYRQLNKEDPNTYPLVNDWFREVFNKVGPKHSHTLNISGGTKYVKTNASLSYDKVDAMYDNRDYERIMLRVNNTFTINKYIGADLDFNFKHDAINKPYQTKDLYEKAITMWPTYGAYYTDGRIAMGRPGGGDNPIACLYDSGTDQIWNTIIGGRASLYLTPLDGLKISGIVAPRYIFTKKKAFQKAMPWTSFEDPNTIGGYRWGYTTTNLNEERNDFYDITAQVIINYMKRFGKHDINVMGGYEGYYTKYENLKAGREQYLISDYPYLDMGPTTYRTNGGGATEQSYRSWFGRIAYGYADRYLIQANIRRDASSRFHKDHRWGNFPSFSAGWVISEEPFMKDAGLDWLSYLKVRGSWGILGNERISSNYYPYQAAINFSTALFFQNGGVISSQSASQWAYAVQDLTWEKTASTDIGVDVNFFDNRLRFTAEWFKKKTSDMLLATSIPAYVGFDDPQRNMGKMETKGYELEINWSDRIGNFSYSVGFNFSDAVSKMTDLGGTEFIGDKVKMKGSEFEEWYGYVSDGLFLTQEDLDNSPKLDNTQGVGSVKYKDISGPDGVPDGKISPEYDRVLLGGSQPRFLYGGNVSVAYKNVDLSMAFQGVGRQWVQTHSFMWENRPYFDGHYWSSFNTDEQNAAAIYPKLSDTSRTADHKLSDFWLFNGRYFRMKNITVGWTLPKAWTNKVSMSSIRLYVAGNDLFCISKYPEGWDPETPASGAVLPVTSSVIFGLQVNF</sequence>
<dbReference type="InterPro" id="IPR008969">
    <property type="entry name" value="CarboxyPept-like_regulatory"/>
</dbReference>